<evidence type="ECO:0000313" key="3">
    <source>
        <dbReference type="Proteomes" id="UP000185911"/>
    </source>
</evidence>
<feature type="transmembrane region" description="Helical" evidence="1">
    <location>
        <begin position="6"/>
        <end position="24"/>
    </location>
</feature>
<comment type="caution">
    <text evidence="2">The sequence shown here is derived from an EMBL/GenBank/DDBJ whole genome shotgun (WGS) entry which is preliminary data.</text>
</comment>
<name>A0A1Q8YJX1_9BURK</name>
<keyword evidence="1" id="KW-1133">Transmembrane helix</keyword>
<organism evidence="2 3">
    <name type="scientific">Rhodoferax antarcticus ANT.BR</name>
    <dbReference type="NCBI Taxonomy" id="1111071"/>
    <lineage>
        <taxon>Bacteria</taxon>
        <taxon>Pseudomonadati</taxon>
        <taxon>Pseudomonadota</taxon>
        <taxon>Betaproteobacteria</taxon>
        <taxon>Burkholderiales</taxon>
        <taxon>Comamonadaceae</taxon>
        <taxon>Rhodoferax</taxon>
    </lineage>
</organism>
<evidence type="ECO:0000256" key="1">
    <source>
        <dbReference type="SAM" id="Phobius"/>
    </source>
</evidence>
<keyword evidence="1" id="KW-0812">Transmembrane</keyword>
<sequence>MDAASFITVGLLSGALMLSVLVWVRSVSAGLGNAKGGKVPGMGANWPSALALFVYAASLSYSYPNLSTGTGALLG</sequence>
<dbReference type="Proteomes" id="UP000185911">
    <property type="component" value="Unassembled WGS sequence"/>
</dbReference>
<proteinExistence type="predicted"/>
<gene>
    <name evidence="2" type="ORF">BLL52_0356</name>
</gene>
<protein>
    <submittedName>
        <fullName evidence="2">Putative membrane protein</fullName>
    </submittedName>
</protein>
<keyword evidence="1" id="KW-0472">Membrane</keyword>
<reference evidence="2 3" key="1">
    <citation type="submission" date="2017-01" db="EMBL/GenBank/DDBJ databases">
        <title>Genome sequence of Rhodoferax antarcticus ANT.BR, a psychrophilic purple nonsulfur bacterium from an Antarctic microbial mat.</title>
        <authorList>
            <person name="Baker J."/>
            <person name="Riester C."/>
            <person name="Skinner B."/>
            <person name="Newell A."/>
            <person name="Swingley W."/>
            <person name="Madigan M."/>
            <person name="Jung D."/>
            <person name="Asao M."/>
            <person name="Chen M."/>
            <person name="Loughlin P."/>
            <person name="Pan H."/>
            <person name="Lin S."/>
            <person name="Li N."/>
            <person name="Shaw J."/>
            <person name="Prado M."/>
            <person name="Sherman C."/>
            <person name="Li X."/>
            <person name="Tang J."/>
            <person name="Blankenship R."/>
            <person name="Zhao T."/>
            <person name="Touchman J."/>
            <person name="Sattley M."/>
        </authorList>
    </citation>
    <scope>NUCLEOTIDE SEQUENCE [LARGE SCALE GENOMIC DNA]</scope>
    <source>
        <strain evidence="2 3">ANT.BR</strain>
    </source>
</reference>
<evidence type="ECO:0000313" key="2">
    <source>
        <dbReference type="EMBL" id="OLP08354.1"/>
    </source>
</evidence>
<keyword evidence="3" id="KW-1185">Reference proteome</keyword>
<accession>A0A1Q8YJX1</accession>
<dbReference type="AlphaFoldDB" id="A0A1Q8YJX1"/>
<dbReference type="EMBL" id="MSYM01000004">
    <property type="protein sequence ID" value="OLP08354.1"/>
    <property type="molecule type" value="Genomic_DNA"/>
</dbReference>
<feature type="transmembrane region" description="Helical" evidence="1">
    <location>
        <begin position="44"/>
        <end position="63"/>
    </location>
</feature>